<comment type="similarity">
    <text evidence="2 9">Belongs to the cytochrome P450 family.</text>
</comment>
<evidence type="ECO:0000313" key="12">
    <source>
        <dbReference type="RefSeq" id="XP_027329604.1"/>
    </source>
</evidence>
<dbReference type="InterPro" id="IPR036396">
    <property type="entry name" value="Cyt_P450_sf"/>
</dbReference>
<evidence type="ECO:0000256" key="10">
    <source>
        <dbReference type="SAM" id="Phobius"/>
    </source>
</evidence>
<reference evidence="12" key="2">
    <citation type="submission" date="2025-08" db="UniProtKB">
        <authorList>
            <consortium name="RefSeq"/>
        </authorList>
    </citation>
    <scope>IDENTIFICATION</scope>
    <source>
        <tissue evidence="12">Young leaves</tissue>
    </source>
</reference>
<keyword evidence="10" id="KW-0812">Transmembrane</keyword>
<evidence type="ECO:0000256" key="8">
    <source>
        <dbReference type="PIRSR" id="PIRSR602401-1"/>
    </source>
</evidence>
<keyword evidence="4 8" id="KW-0479">Metal-binding</keyword>
<dbReference type="GO" id="GO:0020037">
    <property type="term" value="F:heme binding"/>
    <property type="evidence" value="ECO:0007669"/>
    <property type="project" value="InterPro"/>
</dbReference>
<evidence type="ECO:0000256" key="3">
    <source>
        <dbReference type="ARBA" id="ARBA00022617"/>
    </source>
</evidence>
<dbReference type="InterPro" id="IPR017972">
    <property type="entry name" value="Cyt_P450_CS"/>
</dbReference>
<organism evidence="11 12">
    <name type="scientific">Abrus precatorius</name>
    <name type="common">Indian licorice</name>
    <name type="synonym">Glycine abrus</name>
    <dbReference type="NCBI Taxonomy" id="3816"/>
    <lineage>
        <taxon>Eukaryota</taxon>
        <taxon>Viridiplantae</taxon>
        <taxon>Streptophyta</taxon>
        <taxon>Embryophyta</taxon>
        <taxon>Tracheophyta</taxon>
        <taxon>Spermatophyta</taxon>
        <taxon>Magnoliopsida</taxon>
        <taxon>eudicotyledons</taxon>
        <taxon>Gunneridae</taxon>
        <taxon>Pentapetalae</taxon>
        <taxon>rosids</taxon>
        <taxon>fabids</taxon>
        <taxon>Fabales</taxon>
        <taxon>Fabaceae</taxon>
        <taxon>Papilionoideae</taxon>
        <taxon>50 kb inversion clade</taxon>
        <taxon>NPAAA clade</taxon>
        <taxon>indigoferoid/millettioid clade</taxon>
        <taxon>Abreae</taxon>
        <taxon>Abrus</taxon>
    </lineage>
</organism>
<keyword evidence="10" id="KW-0472">Membrane</keyword>
<proteinExistence type="inferred from homology"/>
<evidence type="ECO:0000256" key="1">
    <source>
        <dbReference type="ARBA" id="ARBA00001971"/>
    </source>
</evidence>
<dbReference type="OrthoDB" id="2789670at2759"/>
<dbReference type="GeneID" id="113846012"/>
<sequence length="508" mass="58428">MIMELHNYYLFSIYLIPSFLFLFVLFKLLQRSSSSNDTTNLPPGPRTLPLIGNLHLLVGSLPHHCLKNLADKYGPLMHLKLGEISNIIVTSPEIVKEIVRTHDINFSDRPNLLSTRIATYNGDSIAFCQHGDYWRQVRKICTIELLTPKRVQSFRSIREEEVSELVRKILASEGSIFNLSQHIYRMTYGIAARTAFGKKSRYQQEFISKLDEQLNLVAGFSVADLYPSSRVLEMIAKPKIEKVHREIDRILQDIIEDHRNRESDRCEGGEDLVDVLLKFQPEKESECPLTDDKIKAIIQDIITGGGETSSSVVEWGMSEMIKNPKVMEAAQAEVRRVFDWKGHVDETQLHELIYLKSIIKETLRLHPSVPLLVPRVNRERCQINGYEIPAKTRILINAWAIGRDPKYWDEPESFKPERFLNSSIDFKGTNFELIPFGVGRRMCPGIAFATPNIELPLAQFLYHFDWKLPNEMKTEELDMAESNKITAGRKNDLFLIPITRRPLNVLPK</sequence>
<dbReference type="RefSeq" id="XP_027329604.1">
    <property type="nucleotide sequence ID" value="XM_027473803.1"/>
</dbReference>
<dbReference type="Gene3D" id="1.10.630.10">
    <property type="entry name" value="Cytochrome P450"/>
    <property type="match status" value="1"/>
</dbReference>
<keyword evidence="7 9" id="KW-0503">Monooxygenase</keyword>
<evidence type="ECO:0000256" key="4">
    <source>
        <dbReference type="ARBA" id="ARBA00022723"/>
    </source>
</evidence>
<dbReference type="GO" id="GO:0004497">
    <property type="term" value="F:monooxygenase activity"/>
    <property type="evidence" value="ECO:0007669"/>
    <property type="project" value="UniProtKB-KW"/>
</dbReference>
<dbReference type="InterPro" id="IPR002401">
    <property type="entry name" value="Cyt_P450_E_grp-I"/>
</dbReference>
<dbReference type="Proteomes" id="UP000694853">
    <property type="component" value="Unplaced"/>
</dbReference>
<evidence type="ECO:0000313" key="11">
    <source>
        <dbReference type="Proteomes" id="UP000694853"/>
    </source>
</evidence>
<reference evidence="11" key="1">
    <citation type="journal article" date="2019" name="Toxins">
        <title>Detection of Abrin-Like and Prepropulchellin-Like Toxin Genes and Transcripts Using Whole Genome Sequencing and Full-Length Transcript Sequencing of Abrus precatorius.</title>
        <authorList>
            <person name="Hovde B.T."/>
            <person name="Daligault H.E."/>
            <person name="Hanschen E.R."/>
            <person name="Kunde Y.A."/>
            <person name="Johnson M.B."/>
            <person name="Starkenburg S.R."/>
            <person name="Johnson S.L."/>
        </authorList>
    </citation>
    <scope>NUCLEOTIDE SEQUENCE [LARGE SCALE GENOMIC DNA]</scope>
</reference>
<accession>A0A8B8JEF2</accession>
<dbReference type="AlphaFoldDB" id="A0A8B8JEF2"/>
<evidence type="ECO:0000256" key="7">
    <source>
        <dbReference type="ARBA" id="ARBA00023033"/>
    </source>
</evidence>
<dbReference type="Pfam" id="PF00067">
    <property type="entry name" value="p450"/>
    <property type="match status" value="1"/>
</dbReference>
<feature type="binding site" description="axial binding residue" evidence="8">
    <location>
        <position position="443"/>
    </location>
    <ligand>
        <name>heme</name>
        <dbReference type="ChEBI" id="CHEBI:30413"/>
    </ligand>
    <ligandPart>
        <name>Fe</name>
        <dbReference type="ChEBI" id="CHEBI:18248"/>
    </ligandPart>
</feature>
<dbReference type="CDD" id="cd11072">
    <property type="entry name" value="CYP71-like"/>
    <property type="match status" value="1"/>
</dbReference>
<evidence type="ECO:0000256" key="5">
    <source>
        <dbReference type="ARBA" id="ARBA00023002"/>
    </source>
</evidence>
<keyword evidence="11" id="KW-1185">Reference proteome</keyword>
<keyword evidence="3 8" id="KW-0349">Heme</keyword>
<dbReference type="PANTHER" id="PTHR47955">
    <property type="entry name" value="CYTOCHROME P450 FAMILY 71 PROTEIN"/>
    <property type="match status" value="1"/>
</dbReference>
<dbReference type="FunFam" id="1.10.630.10:FF:000008">
    <property type="entry name" value="Cytochrome P450 71D8"/>
    <property type="match status" value="1"/>
</dbReference>
<dbReference type="KEGG" id="aprc:113846012"/>
<dbReference type="PANTHER" id="PTHR47955:SF8">
    <property type="entry name" value="CYTOCHROME P450 71D11-LIKE"/>
    <property type="match status" value="1"/>
</dbReference>
<dbReference type="PROSITE" id="PS00086">
    <property type="entry name" value="CYTOCHROME_P450"/>
    <property type="match status" value="1"/>
</dbReference>
<evidence type="ECO:0000256" key="2">
    <source>
        <dbReference type="ARBA" id="ARBA00010617"/>
    </source>
</evidence>
<dbReference type="PRINTS" id="PR00463">
    <property type="entry name" value="EP450I"/>
</dbReference>
<comment type="cofactor">
    <cofactor evidence="1 8">
        <name>heme</name>
        <dbReference type="ChEBI" id="CHEBI:30413"/>
    </cofactor>
</comment>
<gene>
    <name evidence="12" type="primary">LOC113846012</name>
</gene>
<evidence type="ECO:0000256" key="9">
    <source>
        <dbReference type="RuleBase" id="RU000461"/>
    </source>
</evidence>
<dbReference type="GO" id="GO:0005506">
    <property type="term" value="F:iron ion binding"/>
    <property type="evidence" value="ECO:0007669"/>
    <property type="project" value="InterPro"/>
</dbReference>
<dbReference type="GO" id="GO:0016705">
    <property type="term" value="F:oxidoreductase activity, acting on paired donors, with incorporation or reduction of molecular oxygen"/>
    <property type="evidence" value="ECO:0007669"/>
    <property type="project" value="InterPro"/>
</dbReference>
<dbReference type="SUPFAM" id="SSF48264">
    <property type="entry name" value="Cytochrome P450"/>
    <property type="match status" value="1"/>
</dbReference>
<evidence type="ECO:0000256" key="6">
    <source>
        <dbReference type="ARBA" id="ARBA00023004"/>
    </source>
</evidence>
<dbReference type="PRINTS" id="PR00385">
    <property type="entry name" value="P450"/>
</dbReference>
<feature type="transmembrane region" description="Helical" evidence="10">
    <location>
        <begin position="6"/>
        <end position="26"/>
    </location>
</feature>
<dbReference type="InterPro" id="IPR001128">
    <property type="entry name" value="Cyt_P450"/>
</dbReference>
<protein>
    <submittedName>
        <fullName evidence="12">Cytochrome P450 71D10-like isoform X1</fullName>
    </submittedName>
</protein>
<name>A0A8B8JEF2_ABRPR</name>
<keyword evidence="6 8" id="KW-0408">Iron</keyword>
<keyword evidence="5 9" id="KW-0560">Oxidoreductase</keyword>
<keyword evidence="10" id="KW-1133">Transmembrane helix</keyword>